<feature type="region of interest" description="Disordered" evidence="1">
    <location>
        <begin position="1"/>
        <end position="44"/>
    </location>
</feature>
<accession>A0A2K3UWI6</accession>
<organism evidence="2 3">
    <name type="scientific">Deinococcus koreensis</name>
    <dbReference type="NCBI Taxonomy" id="2054903"/>
    <lineage>
        <taxon>Bacteria</taxon>
        <taxon>Thermotogati</taxon>
        <taxon>Deinococcota</taxon>
        <taxon>Deinococci</taxon>
        <taxon>Deinococcales</taxon>
        <taxon>Deinococcaceae</taxon>
        <taxon>Deinococcus</taxon>
    </lineage>
</organism>
<dbReference type="EMBL" id="PPPD01000001">
    <property type="protein sequence ID" value="PNY80904.1"/>
    <property type="molecule type" value="Genomic_DNA"/>
</dbReference>
<comment type="caution">
    <text evidence="2">The sequence shown here is derived from an EMBL/GenBank/DDBJ whole genome shotgun (WGS) entry which is preliminary data.</text>
</comment>
<gene>
    <name evidence="2" type="ORF">CVO96_05550</name>
</gene>
<reference evidence="2 3" key="1">
    <citation type="submission" date="2018-01" db="EMBL/GenBank/DDBJ databases">
        <title>Deinococcus koreensis sp. nov., a radiation-resistant bacterium isolated from river water.</title>
        <authorList>
            <person name="Choi A."/>
        </authorList>
    </citation>
    <scope>NUCLEOTIDE SEQUENCE [LARGE SCALE GENOMIC DNA]</scope>
    <source>
        <strain evidence="2 3">SJW1-2</strain>
    </source>
</reference>
<proteinExistence type="predicted"/>
<protein>
    <submittedName>
        <fullName evidence="2">Uncharacterized protein</fullName>
    </submittedName>
</protein>
<feature type="compositionally biased region" description="Basic and acidic residues" evidence="1">
    <location>
        <begin position="20"/>
        <end position="41"/>
    </location>
</feature>
<dbReference type="Proteomes" id="UP000236379">
    <property type="component" value="Unassembled WGS sequence"/>
</dbReference>
<evidence type="ECO:0000313" key="3">
    <source>
        <dbReference type="Proteomes" id="UP000236379"/>
    </source>
</evidence>
<dbReference type="RefSeq" id="WP_103311242.1">
    <property type="nucleotide sequence ID" value="NZ_PPPD01000001.1"/>
</dbReference>
<dbReference type="AlphaFoldDB" id="A0A2K3UWI6"/>
<evidence type="ECO:0000313" key="2">
    <source>
        <dbReference type="EMBL" id="PNY80904.1"/>
    </source>
</evidence>
<dbReference type="OrthoDB" id="67903at2"/>
<evidence type="ECO:0000256" key="1">
    <source>
        <dbReference type="SAM" id="MobiDB-lite"/>
    </source>
</evidence>
<sequence>MPPESKTARTVKTLIRVGKALRDEPAPEAGDRRGGLSEAARRAAQRVALDPRLRGAAAQLQELRAEASARADQRLETLIGEARARRGETPPDEVAALLDRRRQERDAKLERRRARQALLAHGQNDDQRRVLALVAAATPWAGGEAASVRYTALLDELAPGGTPAAEMAIHRALWTLAEGRVLAVSPHGVITAVQTLPPAPPAALPGS</sequence>
<keyword evidence="3" id="KW-1185">Reference proteome</keyword>
<name>A0A2K3UWI6_9DEIO</name>